<evidence type="ECO:0000256" key="7">
    <source>
        <dbReference type="ARBA" id="ARBA00023125"/>
    </source>
</evidence>
<dbReference type="InterPro" id="IPR013159">
    <property type="entry name" value="DnaA_C"/>
</dbReference>
<dbReference type="AlphaFoldDB" id="A0A1Y4T5X1"/>
<dbReference type="PANTHER" id="PTHR30050:SF2">
    <property type="entry name" value="CHROMOSOMAL REPLICATION INITIATOR PROTEIN DNAA"/>
    <property type="match status" value="1"/>
</dbReference>
<evidence type="ECO:0000259" key="12">
    <source>
        <dbReference type="SMART" id="SM00382"/>
    </source>
</evidence>
<dbReference type="SUPFAM" id="SSF48295">
    <property type="entry name" value="TrpR-like"/>
    <property type="match status" value="1"/>
</dbReference>
<dbReference type="HAMAP" id="MF_00377">
    <property type="entry name" value="DnaA_bact"/>
    <property type="match status" value="1"/>
</dbReference>
<dbReference type="InterPro" id="IPR010921">
    <property type="entry name" value="Trp_repressor/repl_initiator"/>
</dbReference>
<dbReference type="GO" id="GO:0005737">
    <property type="term" value="C:cytoplasm"/>
    <property type="evidence" value="ECO:0007669"/>
    <property type="project" value="UniProtKB-SubCell"/>
</dbReference>
<feature type="region of interest" description="Domain I, interacts with DnaA modulators" evidence="8">
    <location>
        <begin position="1"/>
        <end position="91"/>
    </location>
</feature>
<evidence type="ECO:0000256" key="10">
    <source>
        <dbReference type="RuleBase" id="RU000577"/>
    </source>
</evidence>
<dbReference type="GO" id="GO:0006275">
    <property type="term" value="P:regulation of DNA replication"/>
    <property type="evidence" value="ECO:0007669"/>
    <property type="project" value="UniProtKB-UniRule"/>
</dbReference>
<dbReference type="InterPro" id="IPR038454">
    <property type="entry name" value="DnaA_N_sf"/>
</dbReference>
<dbReference type="OrthoDB" id="9807019at2"/>
<dbReference type="InterPro" id="IPR020591">
    <property type="entry name" value="Chromosome_initiator_DnaA-like"/>
</dbReference>
<keyword evidence="4 8" id="KW-0547">Nucleotide-binding</keyword>
<feature type="binding site" evidence="8">
    <location>
        <position position="150"/>
    </location>
    <ligand>
        <name>ATP</name>
        <dbReference type="ChEBI" id="CHEBI:30616"/>
    </ligand>
</feature>
<keyword evidence="3 8" id="KW-0235">DNA replication</keyword>
<keyword evidence="15" id="KW-1185">Reference proteome</keyword>
<comment type="caution">
    <text evidence="14">The sequence shown here is derived from an EMBL/GenBank/DDBJ whole genome shotgun (WGS) entry which is preliminary data.</text>
</comment>
<name>A0A1Y4T5X1_9FIRM</name>
<dbReference type="Gene3D" id="1.10.1750.10">
    <property type="match status" value="1"/>
</dbReference>
<dbReference type="PROSITE" id="PS01008">
    <property type="entry name" value="DNAA"/>
    <property type="match status" value="1"/>
</dbReference>
<sequence length="447" mass="51338">MNNLDMNWQKTLSLFQGKLDDYGLDKITFDSFFTTLEIKDIVGSVVTITIDTKWSLDVVEPYLTHLQEIYNTVTNGHYQLHLMTEEDFQKSHVHQEHLLQFDDHLNPDLTFDNFVIGNSNRIAQNASLAVAMKPGVSYSPLFIHSNSGLGKTHLLNAIGNYAKKRDPSIHVLFTTSENFVNEYIQSLANHSMDEFNYKYRQMDILLIDDIQFMATKESSSEIFFNIFNTLISNKKQIVITSDKPPRDLKGMESRLVSRFSSGLTVSIDTPEFETAKAILRKKIEIENVDYPITEEVLDFIATHFNTDVRELEGSLKRLLFYKLICGKKLDIIDLNFALEAFSDSYSQPAQKKELTVSNIKKCVADYYNLTVAQINSKSRTSSIIVARHIAMYLVRELIEDISFIQIGHEFGGRDHSTVMKACHKVQQKLEKDMNYRQAIQDIKKKLV</sequence>
<evidence type="ECO:0000256" key="11">
    <source>
        <dbReference type="RuleBase" id="RU004227"/>
    </source>
</evidence>
<dbReference type="NCBIfam" id="TIGR00362">
    <property type="entry name" value="DnaA"/>
    <property type="match status" value="1"/>
</dbReference>
<feature type="region of interest" description="Domain IV, binds dsDNA" evidence="8">
    <location>
        <begin position="323"/>
        <end position="447"/>
    </location>
</feature>
<keyword evidence="6 8" id="KW-0446">Lipid-binding</keyword>
<keyword evidence="5 8" id="KW-0067">ATP-binding</keyword>
<dbReference type="Proteomes" id="UP000195305">
    <property type="component" value="Unassembled WGS sequence"/>
</dbReference>
<dbReference type="InterPro" id="IPR013317">
    <property type="entry name" value="DnaA_dom"/>
</dbReference>
<dbReference type="GO" id="GO:0008289">
    <property type="term" value="F:lipid binding"/>
    <property type="evidence" value="ECO:0007669"/>
    <property type="project" value="UniProtKB-KW"/>
</dbReference>
<dbReference type="GO" id="GO:0005524">
    <property type="term" value="F:ATP binding"/>
    <property type="evidence" value="ECO:0007669"/>
    <property type="project" value="UniProtKB-UniRule"/>
</dbReference>
<feature type="domain" description="Chromosomal replication initiator DnaA C-terminal" evidence="13">
    <location>
        <begin position="355"/>
        <end position="425"/>
    </location>
</feature>
<dbReference type="Gene3D" id="3.40.50.300">
    <property type="entry name" value="P-loop containing nucleotide triphosphate hydrolases"/>
    <property type="match status" value="1"/>
</dbReference>
<evidence type="ECO:0000313" key="14">
    <source>
        <dbReference type="EMBL" id="OUQ36621.1"/>
    </source>
</evidence>
<evidence type="ECO:0000256" key="4">
    <source>
        <dbReference type="ARBA" id="ARBA00022741"/>
    </source>
</evidence>
<dbReference type="InterPro" id="IPR027417">
    <property type="entry name" value="P-loop_NTPase"/>
</dbReference>
<dbReference type="GO" id="GO:0005886">
    <property type="term" value="C:plasma membrane"/>
    <property type="evidence" value="ECO:0007669"/>
    <property type="project" value="TreeGrafter"/>
</dbReference>
<dbReference type="InterPro" id="IPR018312">
    <property type="entry name" value="Chromosome_initiator_DnaA_CS"/>
</dbReference>
<gene>
    <name evidence="8" type="primary">dnaA</name>
    <name evidence="14" type="ORF">B5E75_00340</name>
</gene>
<dbReference type="CDD" id="cd00009">
    <property type="entry name" value="AAA"/>
    <property type="match status" value="1"/>
</dbReference>
<dbReference type="Gene3D" id="1.10.8.60">
    <property type="match status" value="1"/>
</dbReference>
<evidence type="ECO:0000256" key="9">
    <source>
        <dbReference type="NCBIfam" id="TIGR00362"/>
    </source>
</evidence>
<dbReference type="FunFam" id="3.40.50.300:FF:000668">
    <property type="entry name" value="Chromosomal replication initiator protein DnaA"/>
    <property type="match status" value="1"/>
</dbReference>
<dbReference type="SMART" id="SM00760">
    <property type="entry name" value="Bac_DnaA_C"/>
    <property type="match status" value="1"/>
</dbReference>
<feature type="binding site" evidence="8">
    <location>
        <position position="151"/>
    </location>
    <ligand>
        <name>ATP</name>
        <dbReference type="ChEBI" id="CHEBI:30616"/>
    </ligand>
</feature>
<dbReference type="InterPro" id="IPR003593">
    <property type="entry name" value="AAA+_ATPase"/>
</dbReference>
<comment type="function">
    <text evidence="8 10">Plays an essential role in the initiation and regulation of chromosomal replication. ATP-DnaA binds to the origin of replication (oriC) to initiate formation of the DNA replication initiation complex once per cell cycle. Binds the DnaA box (a 9 base pair repeat at the origin) and separates the double-stranded (ds)DNA. Forms a right-handed helical filament on oriC DNA; dsDNA binds to the exterior of the filament while single-stranded (ss)DNA is stabiized in the filament's interior. The ATP-DnaA-oriC complex binds and stabilizes one strand of the AT-rich DNA unwinding element (DUE), permitting loading of DNA polymerase. After initiation quickly degrades to an ADP-DnaA complex that is not apt for DNA replication. Binds acidic phospholipids.</text>
</comment>
<evidence type="ECO:0000256" key="2">
    <source>
        <dbReference type="ARBA" id="ARBA00022490"/>
    </source>
</evidence>
<dbReference type="SMART" id="SM00382">
    <property type="entry name" value="AAA"/>
    <property type="match status" value="1"/>
</dbReference>
<reference evidence="14 15" key="1">
    <citation type="journal article" date="2018" name="BMC Genomics">
        <title>Whole genome sequencing and function prediction of 133 gut anaerobes isolated from chicken caecum in pure cultures.</title>
        <authorList>
            <person name="Medvecky M."/>
            <person name="Cejkova D."/>
            <person name="Polansky O."/>
            <person name="Karasova D."/>
            <person name="Kubasova T."/>
            <person name="Cizek A."/>
            <person name="Rychlik I."/>
        </authorList>
    </citation>
    <scope>NUCLEOTIDE SEQUENCE [LARGE SCALE GENOMIC DNA]</scope>
    <source>
        <strain evidence="14 15">An13</strain>
    </source>
</reference>
<comment type="subcellular location">
    <subcellularLocation>
        <location evidence="8">Cytoplasm</location>
    </subcellularLocation>
</comment>
<dbReference type="CDD" id="cd06571">
    <property type="entry name" value="Bac_DnaA_C"/>
    <property type="match status" value="1"/>
</dbReference>
<dbReference type="Pfam" id="PF08299">
    <property type="entry name" value="Bac_DnaA_C"/>
    <property type="match status" value="1"/>
</dbReference>
<evidence type="ECO:0000313" key="15">
    <source>
        <dbReference type="Proteomes" id="UP000195305"/>
    </source>
</evidence>
<proteinExistence type="inferred from homology"/>
<evidence type="ECO:0000256" key="3">
    <source>
        <dbReference type="ARBA" id="ARBA00022705"/>
    </source>
</evidence>
<dbReference type="PRINTS" id="PR00051">
    <property type="entry name" value="DNAA"/>
</dbReference>
<dbReference type="RefSeq" id="WP_087356837.1">
    <property type="nucleotide sequence ID" value="NZ_AP031415.1"/>
</dbReference>
<accession>A0A1Y4T5X1</accession>
<dbReference type="InterPro" id="IPR001957">
    <property type="entry name" value="Chromosome_initiator_DnaA"/>
</dbReference>
<evidence type="ECO:0000256" key="1">
    <source>
        <dbReference type="ARBA" id="ARBA00006583"/>
    </source>
</evidence>
<comment type="domain">
    <text evidence="8">Domain I is involved in oligomerization and binding regulators, domain II is flexibile and of varying length in different bacteria, domain III forms the AAA+ region, while domain IV binds dsDNA.</text>
</comment>
<protein>
    <recommendedName>
        <fullName evidence="8 9">Chromosomal replication initiator protein DnaA</fullName>
    </recommendedName>
</protein>
<dbReference type="GO" id="GO:0003688">
    <property type="term" value="F:DNA replication origin binding"/>
    <property type="evidence" value="ECO:0007669"/>
    <property type="project" value="UniProtKB-UniRule"/>
</dbReference>
<feature type="binding site" evidence="8">
    <location>
        <position position="152"/>
    </location>
    <ligand>
        <name>ATP</name>
        <dbReference type="ChEBI" id="CHEBI:30616"/>
    </ligand>
</feature>
<feature type="binding site" evidence="8">
    <location>
        <position position="148"/>
    </location>
    <ligand>
        <name>ATP</name>
        <dbReference type="ChEBI" id="CHEBI:30616"/>
    </ligand>
</feature>
<keyword evidence="7 8" id="KW-0238">DNA-binding</keyword>
<dbReference type="SUPFAM" id="SSF52540">
    <property type="entry name" value="P-loop containing nucleoside triphosphate hydrolases"/>
    <property type="match status" value="1"/>
</dbReference>
<dbReference type="PANTHER" id="PTHR30050">
    <property type="entry name" value="CHROMOSOMAL REPLICATION INITIATOR PROTEIN DNAA"/>
    <property type="match status" value="1"/>
</dbReference>
<comment type="similarity">
    <text evidence="1 8 11">Belongs to the DnaA family.</text>
</comment>
<evidence type="ECO:0000256" key="8">
    <source>
        <dbReference type="HAMAP-Rule" id="MF_00377"/>
    </source>
</evidence>
<evidence type="ECO:0000256" key="5">
    <source>
        <dbReference type="ARBA" id="ARBA00022840"/>
    </source>
</evidence>
<evidence type="ECO:0000256" key="6">
    <source>
        <dbReference type="ARBA" id="ARBA00023121"/>
    </source>
</evidence>
<organism evidence="14 15">
    <name type="scientific">Massilimicrobiota timonensis</name>
    <dbReference type="NCBI Taxonomy" id="1776392"/>
    <lineage>
        <taxon>Bacteria</taxon>
        <taxon>Bacillati</taxon>
        <taxon>Bacillota</taxon>
        <taxon>Erysipelotrichia</taxon>
        <taxon>Erysipelotrichales</taxon>
        <taxon>Erysipelotrichaceae</taxon>
        <taxon>Massilimicrobiota</taxon>
    </lineage>
</organism>
<dbReference type="EMBL" id="NFLJ01000001">
    <property type="protein sequence ID" value="OUQ36621.1"/>
    <property type="molecule type" value="Genomic_DNA"/>
</dbReference>
<evidence type="ECO:0000259" key="13">
    <source>
        <dbReference type="SMART" id="SM00760"/>
    </source>
</evidence>
<comment type="subunit">
    <text evidence="8">Oligomerizes as a right-handed, spiral filament on DNA at oriC.</text>
</comment>
<dbReference type="Gene3D" id="3.30.300.180">
    <property type="match status" value="1"/>
</dbReference>
<dbReference type="Pfam" id="PF00308">
    <property type="entry name" value="Bac_DnaA"/>
    <property type="match status" value="1"/>
</dbReference>
<comment type="caution">
    <text evidence="8">Lacks conserved residue(s) required for the propagation of feature annotation.</text>
</comment>
<dbReference type="GO" id="GO:0006270">
    <property type="term" value="P:DNA replication initiation"/>
    <property type="evidence" value="ECO:0007669"/>
    <property type="project" value="UniProtKB-UniRule"/>
</dbReference>
<feature type="domain" description="AAA+ ATPase" evidence="12">
    <location>
        <begin position="137"/>
        <end position="268"/>
    </location>
</feature>
<keyword evidence="2 8" id="KW-0963">Cytoplasm</keyword>